<feature type="chain" id="PRO_5041773457" description="1,3-beta-glucanosyltransferase" evidence="9">
    <location>
        <begin position="19"/>
        <end position="519"/>
    </location>
</feature>
<evidence type="ECO:0000256" key="8">
    <source>
        <dbReference type="ARBA" id="ARBA00023288"/>
    </source>
</evidence>
<dbReference type="Gene3D" id="3.20.20.80">
    <property type="entry name" value="Glycosidases"/>
    <property type="match status" value="1"/>
</dbReference>
<accession>A0AAE8MS54</accession>
<keyword evidence="6" id="KW-1015">Disulfide bond</keyword>
<sequence length="519" mass="56274">MFAKTLLPALVLASHAAALEPIVIKGSKFFYENGTQFFIKGIAYQQDTSAGGGGVTGQTFKDPLANPAACRRDVPLLQELGTNTIRTYAIDPTADHTVCMGLLEDAGIYVISDLGEPTLSIETDNPQWDINISKRYRDVVDELSKYDNVIGFFAGNEVTTNKTNTPASAYVKAAVRDTKAYLAEQGKKLYVGYAANDDPDVRRDIAHYFNCGDDQKDAIDFWGYNIYQWCGDSSLQKSGWDKQVQFFSNYSVPVFFAEYGCNEGKDGAEGRIFTDTTALYKKPMTDVFSGGIVYMYFQEANDYGLVELDGNAAKRMKNFKKLADSISKVDPDLLEISEYTTDLTPQQCPPLSTTWEVAGDLPPTPDETVCECMVEALTCVPVPGLDPKQYGAIFDFICDAGGEDVHYCEGINGNTTTGGYGAFSMCNAEQKLGHVLDRYYRSLNFASDACDFRGQATSVDAKETSDECKSKLDAAKEKAGGANGSGSSADDEKDAAGRLGGFGVGAYIVGAVLVGGMFL</sequence>
<evidence type="ECO:0000313" key="11">
    <source>
        <dbReference type="EMBL" id="SPN98724.1"/>
    </source>
</evidence>
<dbReference type="SUPFAM" id="SSF51445">
    <property type="entry name" value="(Trans)glycosidases"/>
    <property type="match status" value="1"/>
</dbReference>
<dbReference type="AlphaFoldDB" id="A0AAE8MS54"/>
<dbReference type="GO" id="GO:0031505">
    <property type="term" value="P:fungal-type cell wall organization"/>
    <property type="evidence" value="ECO:0007669"/>
    <property type="project" value="TreeGrafter"/>
</dbReference>
<proteinExistence type="inferred from homology"/>
<keyword evidence="7" id="KW-0325">Glycoprotein</keyword>
<evidence type="ECO:0000256" key="7">
    <source>
        <dbReference type="ARBA" id="ARBA00023180"/>
    </source>
</evidence>
<keyword evidence="4 9" id="KW-0732">Signal</keyword>
<evidence type="ECO:0000256" key="3">
    <source>
        <dbReference type="ARBA" id="ARBA00022622"/>
    </source>
</evidence>
<dbReference type="InterPro" id="IPR004886">
    <property type="entry name" value="Glucanosyltransferase"/>
</dbReference>
<keyword evidence="9" id="KW-0808">Transferase</keyword>
<dbReference type="SMART" id="SM00768">
    <property type="entry name" value="X8"/>
    <property type="match status" value="1"/>
</dbReference>
<reference evidence="11" key="1">
    <citation type="submission" date="2018-03" db="EMBL/GenBank/DDBJ databases">
        <authorList>
            <person name="Guldener U."/>
        </authorList>
    </citation>
    <scope>NUCLEOTIDE SEQUENCE</scope>
</reference>
<dbReference type="FunFam" id="3.20.20.80:FF:000038">
    <property type="entry name" value="1,3-beta-glucanosyltransferase"/>
    <property type="match status" value="1"/>
</dbReference>
<keyword evidence="5 9" id="KW-0472">Membrane</keyword>
<comment type="function">
    <text evidence="9">Splits internally a 1,3-beta-glucan molecule and transfers the newly generated reducing end (the donor) to the non-reducing end of another 1,3-beta-glucan molecule (the acceptor) forming a 1,3-beta linkage, resulting in the elongation of 1,3-beta-glucan chains in the cell wall.</text>
</comment>
<evidence type="ECO:0000256" key="6">
    <source>
        <dbReference type="ARBA" id="ARBA00023157"/>
    </source>
</evidence>
<keyword evidence="8 9" id="KW-0449">Lipoprotein</keyword>
<evidence type="ECO:0000256" key="9">
    <source>
        <dbReference type="RuleBase" id="RU361209"/>
    </source>
</evidence>
<dbReference type="Gene3D" id="1.20.58.1040">
    <property type="match status" value="1"/>
</dbReference>
<dbReference type="Pfam" id="PF07983">
    <property type="entry name" value="X8"/>
    <property type="match status" value="1"/>
</dbReference>
<dbReference type="GO" id="GO:0098552">
    <property type="term" value="C:side of membrane"/>
    <property type="evidence" value="ECO:0007669"/>
    <property type="project" value="UniProtKB-KW"/>
</dbReference>
<comment type="caution">
    <text evidence="11">The sequence shown here is derived from an EMBL/GenBank/DDBJ whole genome shotgun (WGS) entry which is preliminary data.</text>
</comment>
<dbReference type="InterPro" id="IPR017853">
    <property type="entry name" value="GH"/>
</dbReference>
<evidence type="ECO:0000256" key="5">
    <source>
        <dbReference type="ARBA" id="ARBA00023136"/>
    </source>
</evidence>
<dbReference type="Proteomes" id="UP001187682">
    <property type="component" value="Unassembled WGS sequence"/>
</dbReference>
<feature type="domain" description="X8" evidence="10">
    <location>
        <begin position="377"/>
        <end position="470"/>
    </location>
</feature>
<dbReference type="InterPro" id="IPR012946">
    <property type="entry name" value="X8"/>
</dbReference>
<dbReference type="PANTHER" id="PTHR31468">
    <property type="entry name" value="1,3-BETA-GLUCANOSYLTRANSFERASE GAS1"/>
    <property type="match status" value="1"/>
</dbReference>
<evidence type="ECO:0000256" key="2">
    <source>
        <dbReference type="ARBA" id="ARBA00007528"/>
    </source>
</evidence>
<name>A0AAE8MS54_9PEZI</name>
<comment type="subcellular location">
    <subcellularLocation>
        <location evidence="1 9">Cell membrane</location>
        <topology evidence="1 9">Lipid-anchor</topology>
        <topology evidence="1 9">GPI-anchor</topology>
    </subcellularLocation>
</comment>
<comment type="similarity">
    <text evidence="2 9">Belongs to the glycosyl hydrolase 72 family.</text>
</comment>
<dbReference type="EMBL" id="ONZQ02000002">
    <property type="protein sequence ID" value="SPN98724.1"/>
    <property type="molecule type" value="Genomic_DNA"/>
</dbReference>
<evidence type="ECO:0000256" key="1">
    <source>
        <dbReference type="ARBA" id="ARBA00004609"/>
    </source>
</evidence>
<feature type="signal peptide" evidence="9">
    <location>
        <begin position="1"/>
        <end position="18"/>
    </location>
</feature>
<dbReference type="GO" id="GO:0071970">
    <property type="term" value="P:fungal-type cell wall (1-&gt;3)-beta-D-glucan biosynthetic process"/>
    <property type="evidence" value="ECO:0007669"/>
    <property type="project" value="TreeGrafter"/>
</dbReference>
<keyword evidence="3 9" id="KW-0336">GPI-anchor</keyword>
<dbReference type="GO" id="GO:0042124">
    <property type="term" value="F:1,3-beta-glucanosyltransferase activity"/>
    <property type="evidence" value="ECO:0007669"/>
    <property type="project" value="TreeGrafter"/>
</dbReference>
<evidence type="ECO:0000259" key="10">
    <source>
        <dbReference type="SMART" id="SM00768"/>
    </source>
</evidence>
<organism evidence="11 12">
    <name type="scientific">Cephalotrichum gorgonifer</name>
    <dbReference type="NCBI Taxonomy" id="2041049"/>
    <lineage>
        <taxon>Eukaryota</taxon>
        <taxon>Fungi</taxon>
        <taxon>Dikarya</taxon>
        <taxon>Ascomycota</taxon>
        <taxon>Pezizomycotina</taxon>
        <taxon>Sordariomycetes</taxon>
        <taxon>Hypocreomycetidae</taxon>
        <taxon>Microascales</taxon>
        <taxon>Microascaceae</taxon>
        <taxon>Cephalotrichum</taxon>
    </lineage>
</organism>
<dbReference type="Pfam" id="PF03198">
    <property type="entry name" value="Glyco_hydro_72"/>
    <property type="match status" value="1"/>
</dbReference>
<protein>
    <recommendedName>
        <fullName evidence="9">1,3-beta-glucanosyltransferase</fullName>
        <ecNumber evidence="9">2.4.1.-</ecNumber>
    </recommendedName>
</protein>
<dbReference type="GO" id="GO:0005886">
    <property type="term" value="C:plasma membrane"/>
    <property type="evidence" value="ECO:0007669"/>
    <property type="project" value="UniProtKB-SubCell"/>
</dbReference>
<evidence type="ECO:0000256" key="4">
    <source>
        <dbReference type="ARBA" id="ARBA00022729"/>
    </source>
</evidence>
<dbReference type="EC" id="2.4.1.-" evidence="9"/>
<evidence type="ECO:0000313" key="12">
    <source>
        <dbReference type="Proteomes" id="UP001187682"/>
    </source>
</evidence>
<dbReference type="PANTHER" id="PTHR31468:SF2">
    <property type="entry name" value="1,3-BETA-GLUCANOSYLTRANSFERASE GAS1"/>
    <property type="match status" value="1"/>
</dbReference>
<keyword evidence="12" id="KW-1185">Reference proteome</keyword>
<gene>
    <name evidence="11" type="ORF">DNG_01768</name>
</gene>